<accession>A0A1I5CTA1</accession>
<dbReference type="AlphaFoldDB" id="A0A1I5CTA1"/>
<dbReference type="STRING" id="53341.SAMN05421579_13024"/>
<keyword evidence="2" id="KW-1185">Reference proteome</keyword>
<name>A0A1I5CTA1_9GAMM</name>
<evidence type="ECO:0000313" key="1">
    <source>
        <dbReference type="EMBL" id="SFN90225.1"/>
    </source>
</evidence>
<protein>
    <submittedName>
        <fullName evidence="1">Uncharacterized protein</fullName>
    </submittedName>
</protein>
<dbReference type="Proteomes" id="UP000199011">
    <property type="component" value="Unassembled WGS sequence"/>
</dbReference>
<evidence type="ECO:0000313" key="2">
    <source>
        <dbReference type="Proteomes" id="UP000199011"/>
    </source>
</evidence>
<reference evidence="2" key="1">
    <citation type="submission" date="2016-10" db="EMBL/GenBank/DDBJ databases">
        <authorList>
            <person name="Varghese N."/>
            <person name="Submissions S."/>
        </authorList>
    </citation>
    <scope>NUCLEOTIDE SEQUENCE [LARGE SCALE GENOMIC DNA]</scope>
    <source>
        <strain evidence="2">DSM 16522</strain>
    </source>
</reference>
<dbReference type="EMBL" id="FOVO01000030">
    <property type="protein sequence ID" value="SFN90225.1"/>
    <property type="molecule type" value="Genomic_DNA"/>
</dbReference>
<proteinExistence type="predicted"/>
<gene>
    <name evidence="1" type="ORF">SAMN05421579_13024</name>
</gene>
<organism evidence="1 2">
    <name type="scientific">Xenorhabdus japonica</name>
    <dbReference type="NCBI Taxonomy" id="53341"/>
    <lineage>
        <taxon>Bacteria</taxon>
        <taxon>Pseudomonadati</taxon>
        <taxon>Pseudomonadota</taxon>
        <taxon>Gammaproteobacteria</taxon>
        <taxon>Enterobacterales</taxon>
        <taxon>Morganellaceae</taxon>
        <taxon>Xenorhabdus</taxon>
    </lineage>
</organism>
<sequence length="51" mass="5871">MTSEFENVRSVSVDYFASTVLQIYLILSTEHHEYTEHIRKRKEGGGEGVPE</sequence>